<protein>
    <submittedName>
        <fullName evidence="4">ATP12 ATPase</fullName>
    </submittedName>
</protein>
<name>C6XLD4_HIRBI</name>
<sequence>MSDFGNAGQRMKKFYKQAAIEKLGDGNWTISLDGRQLKTPAKKPLSLPTEELAEAVAGEWADQVEFIDVATMHITRLVNVAIDRTPLARPEMADEVARYAETDLVSHLAEGPTVLRERQQEGWAPIRDWAAQELNVFLLPVEGVMASPQPTTSLEAARQHAANLDDMRLTGLNFGLGLFGSAVLSLAVEQGRLLAEEAFDLSRIDEIYQAEQWGEDEEAMHRVAYNRHQALGLGVFFAALKR</sequence>
<evidence type="ECO:0000313" key="4">
    <source>
        <dbReference type="EMBL" id="ACT59733.1"/>
    </source>
</evidence>
<dbReference type="GO" id="GO:0043461">
    <property type="term" value="P:proton-transporting ATP synthase complex assembly"/>
    <property type="evidence" value="ECO:0007669"/>
    <property type="project" value="InterPro"/>
</dbReference>
<gene>
    <name evidence="4" type="ordered locus">Hbal_2050</name>
</gene>
<dbReference type="EMBL" id="CP001678">
    <property type="protein sequence ID" value="ACT59733.1"/>
    <property type="molecule type" value="Genomic_DNA"/>
</dbReference>
<dbReference type="eggNOG" id="COG5387">
    <property type="taxonomic scope" value="Bacteria"/>
</dbReference>
<accession>C6XLD4</accession>
<dbReference type="PANTHER" id="PTHR21013">
    <property type="entry name" value="ATP SYNTHASE MITOCHONDRIAL F1 COMPLEX ASSEMBLY FACTOR 2/ATP12 PROTEIN, MITOCHONDRIAL PRECURSOR"/>
    <property type="match status" value="1"/>
</dbReference>
<evidence type="ECO:0000256" key="3">
    <source>
        <dbReference type="ARBA" id="ARBA00023186"/>
    </source>
</evidence>
<dbReference type="OrthoDB" id="9797825at2"/>
<organism evidence="4 5">
    <name type="scientific">Hirschia baltica (strain ATCC 49814 / DSM 5838 / IFAM 1418)</name>
    <dbReference type="NCBI Taxonomy" id="582402"/>
    <lineage>
        <taxon>Bacteria</taxon>
        <taxon>Pseudomonadati</taxon>
        <taxon>Pseudomonadota</taxon>
        <taxon>Alphaproteobacteria</taxon>
        <taxon>Hyphomonadales</taxon>
        <taxon>Hyphomonadaceae</taxon>
        <taxon>Hirschia</taxon>
    </lineage>
</organism>
<dbReference type="Pfam" id="PF07542">
    <property type="entry name" value="ATP12"/>
    <property type="match status" value="1"/>
</dbReference>
<dbReference type="KEGG" id="hba:Hbal_2050"/>
<dbReference type="STRING" id="582402.Hbal_2050"/>
<dbReference type="HOGENOM" id="CLU_047893_3_0_5"/>
<keyword evidence="5" id="KW-1185">Reference proteome</keyword>
<evidence type="ECO:0000256" key="2">
    <source>
        <dbReference type="ARBA" id="ARBA00022946"/>
    </source>
</evidence>
<proteinExistence type="inferred from homology"/>
<dbReference type="InterPro" id="IPR011419">
    <property type="entry name" value="ATP12_ATP_synth-F1-assembly"/>
</dbReference>
<dbReference type="Gene3D" id="1.10.3580.10">
    <property type="entry name" value="ATP12 ATPase"/>
    <property type="match status" value="1"/>
</dbReference>
<comment type="similarity">
    <text evidence="1">Belongs to the ATP12 family.</text>
</comment>
<keyword evidence="3" id="KW-0143">Chaperone</keyword>
<evidence type="ECO:0000313" key="5">
    <source>
        <dbReference type="Proteomes" id="UP000002745"/>
    </source>
</evidence>
<reference evidence="5" key="1">
    <citation type="journal article" date="2011" name="J. Bacteriol.">
        <title>Genome sequences of eight morphologically diverse alphaproteobacteria.</title>
        <authorList>
            <consortium name="US DOE Joint Genome Institute"/>
            <person name="Brown P.J."/>
            <person name="Kysela D.T."/>
            <person name="Buechlein A."/>
            <person name="Hemmerich C."/>
            <person name="Brun Y.V."/>
        </authorList>
    </citation>
    <scope>NUCLEOTIDE SEQUENCE [LARGE SCALE GENOMIC DNA]</scope>
    <source>
        <strain evidence="5">ATCC 49814 / DSM 5838 / IFAM 1418</strain>
    </source>
</reference>
<dbReference type="AlphaFoldDB" id="C6XLD4"/>
<dbReference type="Gene3D" id="3.30.2180.10">
    <property type="entry name" value="ATP12-like"/>
    <property type="match status" value="1"/>
</dbReference>
<dbReference type="InterPro" id="IPR042272">
    <property type="entry name" value="ATP12_ATP_synth-F1-assembly_N"/>
</dbReference>
<dbReference type="SUPFAM" id="SSF160909">
    <property type="entry name" value="ATP12-like"/>
    <property type="match status" value="1"/>
</dbReference>
<keyword evidence="2" id="KW-0809">Transit peptide</keyword>
<dbReference type="PANTHER" id="PTHR21013:SF10">
    <property type="entry name" value="ATP SYNTHASE MITOCHONDRIAL F1 COMPLEX ASSEMBLY FACTOR 2"/>
    <property type="match status" value="1"/>
</dbReference>
<dbReference type="InterPro" id="IPR023335">
    <property type="entry name" value="ATP12_ortho_dom_sf"/>
</dbReference>
<evidence type="ECO:0000256" key="1">
    <source>
        <dbReference type="ARBA" id="ARBA00008231"/>
    </source>
</evidence>
<dbReference type="Proteomes" id="UP000002745">
    <property type="component" value="Chromosome"/>
</dbReference>